<comment type="similarity">
    <text evidence="1 3">Belongs to the LDB family.</text>
</comment>
<feature type="region of interest" description="Disordered" evidence="4">
    <location>
        <begin position="636"/>
        <end position="712"/>
    </location>
</feature>
<dbReference type="GO" id="GO:0030274">
    <property type="term" value="F:LIM domain binding"/>
    <property type="evidence" value="ECO:0007669"/>
    <property type="project" value="UniProtKB-UniRule"/>
</dbReference>
<protein>
    <recommendedName>
        <fullName evidence="5">LIM interaction domain-containing protein</fullName>
    </recommendedName>
</protein>
<dbReference type="InterPro" id="IPR001680">
    <property type="entry name" value="WD40_rpt"/>
</dbReference>
<feature type="repeat" description="WD" evidence="2">
    <location>
        <begin position="240"/>
        <end position="281"/>
    </location>
</feature>
<dbReference type="Pfam" id="PF21031">
    <property type="entry name" value="WDR54"/>
    <property type="match status" value="1"/>
</dbReference>
<gene>
    <name evidence="6" type="ORF">PMEA_00030305</name>
</gene>
<dbReference type="PROSITE" id="PS50294">
    <property type="entry name" value="WD_REPEATS_REGION"/>
    <property type="match status" value="1"/>
</dbReference>
<dbReference type="Gene3D" id="2.130.10.10">
    <property type="entry name" value="YVTN repeat-like/Quinoprotein amine dehydrogenase"/>
    <property type="match status" value="1"/>
</dbReference>
<sequence length="787" mass="87395">MFSRDSSVSIKASASSLCNNLTVLSSKEKQSLTYGVVHKAFVCITTVTKGTVVNQKQVSCKGEGAHSSSAVLQAKWCELPDRTVLVITSVKGAQMFETDGSIMIFWQALGESKEGVYSHFARGISAVGDKYICVGTSEGGIMVFDIPPRGTAVKLQETLTSHKTAICELEAQGGRMVSSDEEGNIILWQSGGHFTEIIKIDGKGFPCSTLCLYKDFIIGGFATGHIRVFSVSSGALCIEACAHARWINAMDISVEAGLLVTVSEDSSVRVWKLSADSSPTMEMVFQQVIADTQLCGARFTDLSGDSFGTCHYSSSEFTILVCICCPLTMENSNEMGRRPRAALGKTLSKRPQPSLRTASCWTSNTQTDARTSDRSFGEASNASKTADSWNWRMPSVPLPSPSYSTGRHTPYYTHPDVRIYELNRRLQHRIEDADNVWWDAFASEFFDDDATLTLSFCLEDGPKRYSIGRNLIPRYFRSIFEGGVKELYYHVVQPKESYHNNTSTITLDCENTTMITHHKMPVFTKVCTEGRLLLEFTMDELMRIRNWHFAIRHYTEMIPRNVIVGAQDPNFLDQLSKNITRQGMTNVTLNYLRLCVILEPMQELMSRHKTYNMNPRDCLKSTLFQRWQRMCAPPEYNQGNEMMWQPNTPTTPGSPFPKLLERTLTGQPASKKETPRAPRARRKRKPTNANSSTPNTGMNSTSSKKKSPSASGFTLATQDVMVVGEPSLMGGEFGDEDERLITRLENTQYDASNGVGDDGDFGNSPMSGSPSLWSTDRKPTQDDSAGD</sequence>
<feature type="compositionally biased region" description="Polar residues" evidence="4">
    <location>
        <begin position="764"/>
        <end position="774"/>
    </location>
</feature>
<evidence type="ECO:0000256" key="1">
    <source>
        <dbReference type="ARBA" id="ARBA00006928"/>
    </source>
</evidence>
<evidence type="ECO:0000256" key="3">
    <source>
        <dbReference type="PROSITE-ProRule" id="PRU01302"/>
    </source>
</evidence>
<dbReference type="FunFam" id="2.10.110.10:FF:000045">
    <property type="entry name" value="LIM domain-binding protein 1 isoform X1"/>
    <property type="match status" value="1"/>
</dbReference>
<accession>A0AAU9XW21</accession>
<dbReference type="EMBL" id="CALNXJ010000066">
    <property type="protein sequence ID" value="CAH3158117.1"/>
    <property type="molecule type" value="Genomic_DNA"/>
</dbReference>
<dbReference type="InterPro" id="IPR036322">
    <property type="entry name" value="WD40_repeat_dom_sf"/>
</dbReference>
<comment type="caution">
    <text evidence="6">The sequence shown here is derived from an EMBL/GenBank/DDBJ whole genome shotgun (WGS) entry which is preliminary data.</text>
</comment>
<dbReference type="Pfam" id="PF01803">
    <property type="entry name" value="LIM_bind"/>
    <property type="match status" value="1"/>
</dbReference>
<dbReference type="InterPro" id="IPR029005">
    <property type="entry name" value="LIM-bd/SEUSS"/>
</dbReference>
<evidence type="ECO:0000313" key="6">
    <source>
        <dbReference type="EMBL" id="CAH3158117.1"/>
    </source>
</evidence>
<evidence type="ECO:0000259" key="5">
    <source>
        <dbReference type="PROSITE" id="PS51957"/>
    </source>
</evidence>
<evidence type="ECO:0000256" key="4">
    <source>
        <dbReference type="SAM" id="MobiDB-lite"/>
    </source>
</evidence>
<keyword evidence="2" id="KW-0853">WD repeat</keyword>
<dbReference type="AlphaFoldDB" id="A0AAU9XW21"/>
<dbReference type="PROSITE" id="PS50082">
    <property type="entry name" value="WD_REPEATS_2"/>
    <property type="match status" value="1"/>
</dbReference>
<dbReference type="InterPro" id="IPR049546">
    <property type="entry name" value="WDR54_beta_prop"/>
</dbReference>
<feature type="domain" description="LIM interaction" evidence="5">
    <location>
        <begin position="719"/>
        <end position="758"/>
    </location>
</feature>
<dbReference type="InterPro" id="IPR041363">
    <property type="entry name" value="LID"/>
</dbReference>
<feature type="region of interest" description="Disordered" evidence="4">
    <location>
        <begin position="726"/>
        <end position="787"/>
    </location>
</feature>
<evidence type="ECO:0000256" key="2">
    <source>
        <dbReference type="PROSITE-ProRule" id="PRU00221"/>
    </source>
</evidence>
<feature type="compositionally biased region" description="Polar residues" evidence="4">
    <location>
        <begin position="637"/>
        <end position="653"/>
    </location>
</feature>
<dbReference type="Gene3D" id="2.10.110.10">
    <property type="entry name" value="Cysteine Rich Protein"/>
    <property type="match status" value="1"/>
</dbReference>
<dbReference type="SUPFAM" id="SSF50978">
    <property type="entry name" value="WD40 repeat-like"/>
    <property type="match status" value="1"/>
</dbReference>
<dbReference type="PROSITE" id="PS51957">
    <property type="entry name" value="LID"/>
    <property type="match status" value="1"/>
</dbReference>
<keyword evidence="7" id="KW-1185">Reference proteome</keyword>
<dbReference type="InterPro" id="IPR015943">
    <property type="entry name" value="WD40/YVTN_repeat-like_dom_sf"/>
</dbReference>
<dbReference type="SMART" id="SM00320">
    <property type="entry name" value="WD40"/>
    <property type="match status" value="4"/>
</dbReference>
<dbReference type="Pfam" id="PF17916">
    <property type="entry name" value="LID"/>
    <property type="match status" value="1"/>
</dbReference>
<dbReference type="PANTHER" id="PTHR10378">
    <property type="entry name" value="LIM DOMAIN-BINDING PROTEIN"/>
    <property type="match status" value="1"/>
</dbReference>
<feature type="compositionally biased region" description="Polar residues" evidence="4">
    <location>
        <begin position="349"/>
        <end position="369"/>
    </location>
</feature>
<proteinExistence type="inferred from homology"/>
<name>A0AAU9XW21_9CNID</name>
<evidence type="ECO:0000313" key="7">
    <source>
        <dbReference type="Proteomes" id="UP001159428"/>
    </source>
</evidence>
<reference evidence="6 7" key="1">
    <citation type="submission" date="2022-05" db="EMBL/GenBank/DDBJ databases">
        <authorList>
            <consortium name="Genoscope - CEA"/>
            <person name="William W."/>
        </authorList>
    </citation>
    <scope>NUCLEOTIDE SEQUENCE [LARGE SCALE GENOMIC DNA]</scope>
</reference>
<dbReference type="Proteomes" id="UP001159428">
    <property type="component" value="Unassembled WGS sequence"/>
</dbReference>
<feature type="region of interest" description="Disordered" evidence="4">
    <location>
        <begin position="343"/>
        <end position="381"/>
    </location>
</feature>
<organism evidence="6 7">
    <name type="scientific">Pocillopora meandrina</name>
    <dbReference type="NCBI Taxonomy" id="46732"/>
    <lineage>
        <taxon>Eukaryota</taxon>
        <taxon>Metazoa</taxon>
        <taxon>Cnidaria</taxon>
        <taxon>Anthozoa</taxon>
        <taxon>Hexacorallia</taxon>
        <taxon>Scleractinia</taxon>
        <taxon>Astrocoeniina</taxon>
        <taxon>Pocilloporidae</taxon>
        <taxon>Pocillopora</taxon>
    </lineage>
</organism>